<proteinExistence type="predicted"/>
<dbReference type="Proteomes" id="UP000630805">
    <property type="component" value="Unassembled WGS sequence"/>
</dbReference>
<sequence>MIMTIRFEQLLTQAQTGRGADWISEAELLEFNEFLQARGFGVARMEVKRAKGGQVAPNFGYGILPAPMADDREHWLNHFDPTRSASYVREIVRYAKADGAQFDNKVWAERP</sequence>
<dbReference type="EMBL" id="JABXWT010000001">
    <property type="protein sequence ID" value="NVO54321.1"/>
    <property type="molecule type" value="Genomic_DNA"/>
</dbReference>
<name>A0ABX2PLH5_9RHOB</name>
<dbReference type="RefSeq" id="WP_176861319.1">
    <property type="nucleotide sequence ID" value="NZ_JABXWT010000001.1"/>
</dbReference>
<organism evidence="1 2">
    <name type="scientific">Ruegeria haliotis</name>
    <dbReference type="NCBI Taxonomy" id="2747601"/>
    <lineage>
        <taxon>Bacteria</taxon>
        <taxon>Pseudomonadati</taxon>
        <taxon>Pseudomonadota</taxon>
        <taxon>Alphaproteobacteria</taxon>
        <taxon>Rhodobacterales</taxon>
        <taxon>Roseobacteraceae</taxon>
        <taxon>Ruegeria</taxon>
    </lineage>
</organism>
<evidence type="ECO:0000313" key="2">
    <source>
        <dbReference type="Proteomes" id="UP000630805"/>
    </source>
</evidence>
<gene>
    <name evidence="1" type="ORF">HW561_00770</name>
</gene>
<reference evidence="1 2" key="1">
    <citation type="submission" date="2020-06" db="EMBL/GenBank/DDBJ databases">
        <authorList>
            <person name="Cao W.R."/>
        </authorList>
    </citation>
    <scope>NUCLEOTIDE SEQUENCE [LARGE SCALE GENOMIC DNA]</scope>
    <source>
        <strain evidence="1 2">B1Z28</strain>
    </source>
</reference>
<evidence type="ECO:0000313" key="1">
    <source>
        <dbReference type="EMBL" id="NVO54321.1"/>
    </source>
</evidence>
<comment type="caution">
    <text evidence="1">The sequence shown here is derived from an EMBL/GenBank/DDBJ whole genome shotgun (WGS) entry which is preliminary data.</text>
</comment>
<accession>A0ABX2PLH5</accession>
<keyword evidence="2" id="KW-1185">Reference proteome</keyword>
<protein>
    <submittedName>
        <fullName evidence="1">Uncharacterized protein</fullName>
    </submittedName>
</protein>